<feature type="transmembrane region" description="Helical" evidence="3">
    <location>
        <begin position="204"/>
        <end position="225"/>
    </location>
</feature>
<protein>
    <recommendedName>
        <fullName evidence="4">Major facilitator superfamily (MFS) profile domain-containing protein</fullName>
    </recommendedName>
</protein>
<dbReference type="OrthoDB" id="6509908at2759"/>
<evidence type="ECO:0000313" key="5">
    <source>
        <dbReference type="EMBL" id="GAU98921.1"/>
    </source>
</evidence>
<feature type="transmembrane region" description="Helical" evidence="3">
    <location>
        <begin position="479"/>
        <end position="505"/>
    </location>
</feature>
<gene>
    <name evidence="5" type="primary">RvY_09996-1</name>
    <name evidence="5" type="synonym">RvY_09996.1</name>
    <name evidence="5" type="ORF">RvY_09996</name>
</gene>
<feature type="transmembrane region" description="Helical" evidence="3">
    <location>
        <begin position="146"/>
        <end position="165"/>
    </location>
</feature>
<keyword evidence="3" id="KW-0812">Transmembrane</keyword>
<comment type="caution">
    <text evidence="5">The sequence shown here is derived from an EMBL/GenBank/DDBJ whole genome shotgun (WGS) entry which is preliminary data.</text>
</comment>
<dbReference type="GO" id="GO:0008028">
    <property type="term" value="F:monocarboxylic acid transmembrane transporter activity"/>
    <property type="evidence" value="ECO:0007669"/>
    <property type="project" value="TreeGrafter"/>
</dbReference>
<dbReference type="PANTHER" id="PTHR11360">
    <property type="entry name" value="MONOCARBOXYLATE TRANSPORTER"/>
    <property type="match status" value="1"/>
</dbReference>
<name>A0A1D1VB97_RAMVA</name>
<evidence type="ECO:0000256" key="3">
    <source>
        <dbReference type="SAM" id="Phobius"/>
    </source>
</evidence>
<keyword evidence="3" id="KW-1133">Transmembrane helix</keyword>
<feature type="transmembrane region" description="Helical" evidence="3">
    <location>
        <begin position="455"/>
        <end position="473"/>
    </location>
</feature>
<dbReference type="InterPro" id="IPR020846">
    <property type="entry name" value="MFS_dom"/>
</dbReference>
<dbReference type="Pfam" id="PF07690">
    <property type="entry name" value="MFS_1"/>
    <property type="match status" value="2"/>
</dbReference>
<dbReference type="Gene3D" id="1.20.1250.20">
    <property type="entry name" value="MFS general substrate transporter like domains"/>
    <property type="match status" value="2"/>
</dbReference>
<feature type="transmembrane region" description="Helical" evidence="3">
    <location>
        <begin position="231"/>
        <end position="254"/>
    </location>
</feature>
<feature type="region of interest" description="Disordered" evidence="2">
    <location>
        <begin position="322"/>
        <end position="357"/>
    </location>
</feature>
<evidence type="ECO:0000256" key="2">
    <source>
        <dbReference type="SAM" id="MobiDB-lite"/>
    </source>
</evidence>
<dbReference type="PROSITE" id="PS50850">
    <property type="entry name" value="MFS"/>
    <property type="match status" value="1"/>
</dbReference>
<sequence length="650" mass="71292">MTDSSAGPSRLPDGMVLRVRNPQIPKQVSDIAEIPEDEHIHEVTELPTGSQELSPEAVILEPALQDNVKSEVLDRGYGWVVVFGCFLMHVVNVGLIKSFGILFVQLRVEYGASNYEVSWIYSLFLVCSTWFAPLSTVLSNAFSQRSVVMLGGFFLGLGIALSYFAQSLTFFYISYGCLSGLGSGLAYTPSVVCVGTYFDKRRALANGISLSGAAIGSMTVPYLMLYLLETYSISGAILIGGAIALHVCVAGALLRPIAVHLQILRSQERMRLLKAARLQAGAGNVEADGNLLKAFSAPASARSNGLNSLYGEDTPSSFLETAVNKDERKKSAQSMPDETRLKQKQPATTSGRRNRRPPFWQRFRDRFKRKEGQPPLFDLTLFRVRLFITYALAVMLSTFAYMNIFLILPAHTVDLGYQKSQGAELVAIIGIADIFARIGFGWFSDLKLFHRKWGFCGAVYGASICNFLVIFVSDYTGLAVYSAFLGATSGAYISLVAVICVDFFGIERLSSALGSVIAFQGAAFLSGPPFIGYLKDQTGSYRYGFITLSLCLLTAATLIVVEHLYTVIFDRSTKQREAPRKELELNHEQSEMQLLTSTASQTPATPALPALPEIRTHPPIAHIEEIDLLTPRPVPISKPNLKSKKLFGQR</sequence>
<dbReference type="Proteomes" id="UP000186922">
    <property type="component" value="Unassembled WGS sequence"/>
</dbReference>
<dbReference type="STRING" id="947166.A0A1D1VB97"/>
<proteinExistence type="predicted"/>
<keyword evidence="3" id="KW-0472">Membrane</keyword>
<feature type="transmembrane region" description="Helical" evidence="3">
    <location>
        <begin position="422"/>
        <end position="443"/>
    </location>
</feature>
<keyword evidence="6" id="KW-1185">Reference proteome</keyword>
<comment type="subcellular location">
    <subcellularLocation>
        <location evidence="1">Membrane</location>
        <topology evidence="1">Multi-pass membrane protein</topology>
    </subcellularLocation>
</comment>
<dbReference type="InterPro" id="IPR050327">
    <property type="entry name" value="Proton-linked_MCT"/>
</dbReference>
<evidence type="ECO:0000313" key="6">
    <source>
        <dbReference type="Proteomes" id="UP000186922"/>
    </source>
</evidence>
<feature type="domain" description="Major facilitator superfamily (MFS) profile" evidence="4">
    <location>
        <begin position="78"/>
        <end position="574"/>
    </location>
</feature>
<evidence type="ECO:0000256" key="1">
    <source>
        <dbReference type="ARBA" id="ARBA00004141"/>
    </source>
</evidence>
<feature type="transmembrane region" description="Helical" evidence="3">
    <location>
        <begin position="512"/>
        <end position="531"/>
    </location>
</feature>
<dbReference type="InterPro" id="IPR036259">
    <property type="entry name" value="MFS_trans_sf"/>
</dbReference>
<feature type="transmembrane region" description="Helical" evidence="3">
    <location>
        <begin position="77"/>
        <end position="99"/>
    </location>
</feature>
<feature type="transmembrane region" description="Helical" evidence="3">
    <location>
        <begin position="387"/>
        <end position="410"/>
    </location>
</feature>
<dbReference type="GO" id="GO:0016020">
    <property type="term" value="C:membrane"/>
    <property type="evidence" value="ECO:0007669"/>
    <property type="project" value="UniProtKB-SubCell"/>
</dbReference>
<dbReference type="CDD" id="cd17352">
    <property type="entry name" value="MFS_MCT_SLC16"/>
    <property type="match status" value="1"/>
</dbReference>
<dbReference type="SUPFAM" id="SSF103473">
    <property type="entry name" value="MFS general substrate transporter"/>
    <property type="match status" value="1"/>
</dbReference>
<feature type="transmembrane region" description="Helical" evidence="3">
    <location>
        <begin position="119"/>
        <end position="139"/>
    </location>
</feature>
<dbReference type="EMBL" id="BDGG01000005">
    <property type="protein sequence ID" value="GAU98921.1"/>
    <property type="molecule type" value="Genomic_DNA"/>
</dbReference>
<dbReference type="AlphaFoldDB" id="A0A1D1VB97"/>
<reference evidence="5 6" key="1">
    <citation type="journal article" date="2016" name="Nat. Commun.">
        <title>Extremotolerant tardigrade genome and improved radiotolerance of human cultured cells by tardigrade-unique protein.</title>
        <authorList>
            <person name="Hashimoto T."/>
            <person name="Horikawa D.D."/>
            <person name="Saito Y."/>
            <person name="Kuwahara H."/>
            <person name="Kozuka-Hata H."/>
            <person name="Shin-I T."/>
            <person name="Minakuchi Y."/>
            <person name="Ohishi K."/>
            <person name="Motoyama A."/>
            <person name="Aizu T."/>
            <person name="Enomoto A."/>
            <person name="Kondo K."/>
            <person name="Tanaka S."/>
            <person name="Hara Y."/>
            <person name="Koshikawa S."/>
            <person name="Sagara H."/>
            <person name="Miura T."/>
            <person name="Yokobori S."/>
            <person name="Miyagawa K."/>
            <person name="Suzuki Y."/>
            <person name="Kubo T."/>
            <person name="Oyama M."/>
            <person name="Kohara Y."/>
            <person name="Fujiyama A."/>
            <person name="Arakawa K."/>
            <person name="Katayama T."/>
            <person name="Toyoda A."/>
            <person name="Kunieda T."/>
        </authorList>
    </citation>
    <scope>NUCLEOTIDE SEQUENCE [LARGE SCALE GENOMIC DNA]</scope>
    <source>
        <strain evidence="5 6">YOKOZUNA-1</strain>
    </source>
</reference>
<feature type="transmembrane region" description="Helical" evidence="3">
    <location>
        <begin position="171"/>
        <end position="197"/>
    </location>
</feature>
<dbReference type="InterPro" id="IPR011701">
    <property type="entry name" value="MFS"/>
</dbReference>
<dbReference type="PANTHER" id="PTHR11360:SF306">
    <property type="entry name" value="RE01051P"/>
    <property type="match status" value="1"/>
</dbReference>
<accession>A0A1D1VB97</accession>
<feature type="transmembrane region" description="Helical" evidence="3">
    <location>
        <begin position="543"/>
        <end position="565"/>
    </location>
</feature>
<organism evidence="5 6">
    <name type="scientific">Ramazzottius varieornatus</name>
    <name type="common">Water bear</name>
    <name type="synonym">Tardigrade</name>
    <dbReference type="NCBI Taxonomy" id="947166"/>
    <lineage>
        <taxon>Eukaryota</taxon>
        <taxon>Metazoa</taxon>
        <taxon>Ecdysozoa</taxon>
        <taxon>Tardigrada</taxon>
        <taxon>Eutardigrada</taxon>
        <taxon>Parachela</taxon>
        <taxon>Hypsibioidea</taxon>
        <taxon>Ramazzottiidae</taxon>
        <taxon>Ramazzottius</taxon>
    </lineage>
</organism>
<evidence type="ECO:0000259" key="4">
    <source>
        <dbReference type="PROSITE" id="PS50850"/>
    </source>
</evidence>